<dbReference type="PIRSF" id="PIRSF000521">
    <property type="entry name" value="Transaminase_4ab_Lys_Orn"/>
    <property type="match status" value="1"/>
</dbReference>
<comment type="cofactor">
    <cofactor evidence="1">
        <name>pyridoxal 5'-phosphate</name>
        <dbReference type="ChEBI" id="CHEBI:597326"/>
    </cofactor>
</comment>
<dbReference type="RefSeq" id="WP_196273268.1">
    <property type="nucleotide sequence ID" value="NZ_JADQDO010000011.1"/>
</dbReference>
<comment type="caution">
    <text evidence="5">The sequence shown here is derived from an EMBL/GenBank/DDBJ whole genome shotgun (WGS) entry which is preliminary data.</text>
</comment>
<proteinExistence type="inferred from homology"/>
<evidence type="ECO:0000313" key="6">
    <source>
        <dbReference type="Proteomes" id="UP000599312"/>
    </source>
</evidence>
<dbReference type="PANTHER" id="PTHR11986">
    <property type="entry name" value="AMINOTRANSFERASE CLASS III"/>
    <property type="match status" value="1"/>
</dbReference>
<gene>
    <name evidence="5" type="ORF">I2H38_18030</name>
</gene>
<dbReference type="GO" id="GO:0008483">
    <property type="term" value="F:transaminase activity"/>
    <property type="evidence" value="ECO:0007669"/>
    <property type="project" value="UniProtKB-KW"/>
</dbReference>
<dbReference type="InterPro" id="IPR015424">
    <property type="entry name" value="PyrdxlP-dep_Trfase"/>
</dbReference>
<accession>A0A931BUA2</accession>
<evidence type="ECO:0000256" key="3">
    <source>
        <dbReference type="ARBA" id="ARBA00022898"/>
    </source>
</evidence>
<dbReference type="GO" id="GO:0042802">
    <property type="term" value="F:identical protein binding"/>
    <property type="evidence" value="ECO:0007669"/>
    <property type="project" value="TreeGrafter"/>
</dbReference>
<keyword evidence="3 4" id="KW-0663">Pyridoxal phosphate</keyword>
<organism evidence="5 6">
    <name type="scientific">Microvirga alba</name>
    <dbReference type="NCBI Taxonomy" id="2791025"/>
    <lineage>
        <taxon>Bacteria</taxon>
        <taxon>Pseudomonadati</taxon>
        <taxon>Pseudomonadota</taxon>
        <taxon>Alphaproteobacteria</taxon>
        <taxon>Hyphomicrobiales</taxon>
        <taxon>Methylobacteriaceae</taxon>
        <taxon>Microvirga</taxon>
    </lineage>
</organism>
<evidence type="ECO:0000256" key="1">
    <source>
        <dbReference type="ARBA" id="ARBA00001933"/>
    </source>
</evidence>
<dbReference type="EMBL" id="JADQDO010000011">
    <property type="protein sequence ID" value="MBF9235275.1"/>
    <property type="molecule type" value="Genomic_DNA"/>
</dbReference>
<dbReference type="PROSITE" id="PS00600">
    <property type="entry name" value="AA_TRANSFER_CLASS_3"/>
    <property type="match status" value="1"/>
</dbReference>
<keyword evidence="2 5" id="KW-0808">Transferase</keyword>
<dbReference type="SUPFAM" id="SSF53383">
    <property type="entry name" value="PLP-dependent transferases"/>
    <property type="match status" value="1"/>
</dbReference>
<evidence type="ECO:0000313" key="5">
    <source>
        <dbReference type="EMBL" id="MBF9235275.1"/>
    </source>
</evidence>
<dbReference type="Gene3D" id="3.90.1150.10">
    <property type="entry name" value="Aspartate Aminotransferase, domain 1"/>
    <property type="match status" value="1"/>
</dbReference>
<dbReference type="Proteomes" id="UP000599312">
    <property type="component" value="Unassembled WGS sequence"/>
</dbReference>
<dbReference type="InterPro" id="IPR005814">
    <property type="entry name" value="Aminotrans_3"/>
</dbReference>
<evidence type="ECO:0000256" key="2">
    <source>
        <dbReference type="ARBA" id="ARBA00022576"/>
    </source>
</evidence>
<dbReference type="InterPro" id="IPR050103">
    <property type="entry name" value="Class-III_PLP-dep_AT"/>
</dbReference>
<sequence>MPTSAAARLANAQLGAATTDEEDLLALEAQYCSHGDTVHYTDVPKIFDRCDGSFMYDMEGKQYLDLQMWYSAVNFGYANRRLNNTLKSQLDRLPQVASQYLHREKIELATLIARDAEEKFGRKGRVHFNVGGAQAVEDSLKLVRNATGGKSLMFAFEGGYHGRTLGASAITSSYRYRRRFGHFGERAQFIPFPYHFRGPRGMSKEEYGLHCVKQFERLFESEYNGVWDPKAQQAEFAAFYVEPIQGTGGYVIPPKNFFVELKKVLDRYGILLVVDEIQMGLYRTGKLWSIEHFGVQPDVIVFGKAITNGLNPLSGIWAREELINPTIFPAGSTHSTFNANPLGTAVALETMRMAQEEDFETTTMQKGAYFLQGLEDLKRRHKIVGDVDGLGLALRIEICEPHDSYTPSKALVDRMVDEALKGDLIHNGKTYGLVLDIGGYYKNVITLAPSLTISYEEIDLAIALLDQLFTRVSRS</sequence>
<dbReference type="Pfam" id="PF00202">
    <property type="entry name" value="Aminotran_3"/>
    <property type="match status" value="1"/>
</dbReference>
<name>A0A931BUA2_9HYPH</name>
<dbReference type="AlphaFoldDB" id="A0A931BUA2"/>
<comment type="similarity">
    <text evidence="4">Belongs to the class-III pyridoxal-phosphate-dependent aminotransferase family.</text>
</comment>
<keyword evidence="2 5" id="KW-0032">Aminotransferase</keyword>
<dbReference type="Gene3D" id="3.40.640.10">
    <property type="entry name" value="Type I PLP-dependent aspartate aminotransferase-like (Major domain)"/>
    <property type="match status" value="1"/>
</dbReference>
<reference evidence="5" key="1">
    <citation type="submission" date="2020-11" db="EMBL/GenBank/DDBJ databases">
        <authorList>
            <person name="Kim M.K."/>
        </authorList>
    </citation>
    <scope>NUCLEOTIDE SEQUENCE</scope>
    <source>
        <strain evidence="5">BT350</strain>
    </source>
</reference>
<keyword evidence="6" id="KW-1185">Reference proteome</keyword>
<dbReference type="InterPro" id="IPR015422">
    <property type="entry name" value="PyrdxlP-dep_Trfase_small"/>
</dbReference>
<dbReference type="InterPro" id="IPR049704">
    <property type="entry name" value="Aminotrans_3_PPA_site"/>
</dbReference>
<dbReference type="InterPro" id="IPR015421">
    <property type="entry name" value="PyrdxlP-dep_Trfase_major"/>
</dbReference>
<protein>
    <submittedName>
        <fullName evidence="5">Aminotransferase class III-fold pyridoxal phosphate-dependent enzyme</fullName>
    </submittedName>
</protein>
<evidence type="ECO:0000256" key="4">
    <source>
        <dbReference type="RuleBase" id="RU003560"/>
    </source>
</evidence>
<dbReference type="GO" id="GO:0030170">
    <property type="term" value="F:pyridoxal phosphate binding"/>
    <property type="evidence" value="ECO:0007669"/>
    <property type="project" value="InterPro"/>
</dbReference>
<dbReference type="CDD" id="cd00610">
    <property type="entry name" value="OAT_like"/>
    <property type="match status" value="1"/>
</dbReference>